<keyword evidence="3" id="KW-1185">Reference proteome</keyword>
<evidence type="ECO:0000313" key="2">
    <source>
        <dbReference type="EMBL" id="PCH35541.1"/>
    </source>
</evidence>
<evidence type="ECO:0008006" key="4">
    <source>
        <dbReference type="Google" id="ProtNLM"/>
    </source>
</evidence>
<feature type="compositionally biased region" description="Low complexity" evidence="1">
    <location>
        <begin position="40"/>
        <end position="55"/>
    </location>
</feature>
<feature type="region of interest" description="Disordered" evidence="1">
    <location>
        <begin position="36"/>
        <end position="55"/>
    </location>
</feature>
<reference evidence="2 3" key="1">
    <citation type="journal article" date="2012" name="Science">
        <title>The Paleozoic origin of enzymatic lignin decomposition reconstructed from 31 fungal genomes.</title>
        <authorList>
            <person name="Floudas D."/>
            <person name="Binder M."/>
            <person name="Riley R."/>
            <person name="Barry K."/>
            <person name="Blanchette R.A."/>
            <person name="Henrissat B."/>
            <person name="Martinez A.T."/>
            <person name="Otillar R."/>
            <person name="Spatafora J.W."/>
            <person name="Yadav J.S."/>
            <person name="Aerts A."/>
            <person name="Benoit I."/>
            <person name="Boyd A."/>
            <person name="Carlson A."/>
            <person name="Copeland A."/>
            <person name="Coutinho P.M."/>
            <person name="de Vries R.P."/>
            <person name="Ferreira P."/>
            <person name="Findley K."/>
            <person name="Foster B."/>
            <person name="Gaskell J."/>
            <person name="Glotzer D."/>
            <person name="Gorecki P."/>
            <person name="Heitman J."/>
            <person name="Hesse C."/>
            <person name="Hori C."/>
            <person name="Igarashi K."/>
            <person name="Jurgens J.A."/>
            <person name="Kallen N."/>
            <person name="Kersten P."/>
            <person name="Kohler A."/>
            <person name="Kuees U."/>
            <person name="Kumar T.K.A."/>
            <person name="Kuo A."/>
            <person name="LaButti K."/>
            <person name="Larrondo L.F."/>
            <person name="Lindquist E."/>
            <person name="Ling A."/>
            <person name="Lombard V."/>
            <person name="Lucas S."/>
            <person name="Lundell T."/>
            <person name="Martin R."/>
            <person name="McLaughlin D.J."/>
            <person name="Morgenstern I."/>
            <person name="Morin E."/>
            <person name="Murat C."/>
            <person name="Nagy L.G."/>
            <person name="Nolan M."/>
            <person name="Ohm R.A."/>
            <person name="Patyshakuliyeva A."/>
            <person name="Rokas A."/>
            <person name="Ruiz-Duenas F.J."/>
            <person name="Sabat G."/>
            <person name="Salamov A."/>
            <person name="Samejima M."/>
            <person name="Schmutz J."/>
            <person name="Slot J.C."/>
            <person name="St John F."/>
            <person name="Stenlid J."/>
            <person name="Sun H."/>
            <person name="Sun S."/>
            <person name="Syed K."/>
            <person name="Tsang A."/>
            <person name="Wiebenga A."/>
            <person name="Young D."/>
            <person name="Pisabarro A."/>
            <person name="Eastwood D.C."/>
            <person name="Martin F."/>
            <person name="Cullen D."/>
            <person name="Grigoriev I.V."/>
            <person name="Hibbett D.S."/>
        </authorList>
    </citation>
    <scope>NUCLEOTIDE SEQUENCE [LARGE SCALE GENOMIC DNA]</scope>
    <source>
        <strain evidence="2 3">MD-104</strain>
    </source>
</reference>
<sequence>MKRFWGEVLKKAKSIIVEQRRRFYFDLSQVCPPDVEEQLSEMSPSEGSLSEGSLSETYSPQEHLVPVHLGRNHPPPRYFADNVYCETQSGPRPSPLPIEIWEYILDMFQDRLDLMAVCGRVCRAWRVISKRFTNMNGHRTLTSRVEILRFSQLKRAGLHRDRDVGVAISGLSEVNRMTGSLEHIASLAAMLAGTRPQNTMLSLNDGEWPAWIPQSVFLHLSTFTSITFLTLKDVTFPSIAVFGRLTCALSGLEWLSLLGVSFSDARVPIPLGRRWATPPDLRQVQVDRSRSPSSSDMLRALVATKMVACCRVLISYVDSDILLDYIRDSSLQQALYCAGDSLRALHLGLYHSLPEAKLDCADAEVLVDTGICLSHNTSLSLLEINTSLRRPMNPNHLIWLSRLISHVSTTSIEEIRVVFEEDDSPDDTSFLIIQDIIDDTVGLLDVLRQCASLDDILSASDYTSLETVKFSIRTRFGIWDPTRDELAPWIRSVSRIFPKLHVRGILRAGVP</sequence>
<dbReference type="AlphaFoldDB" id="A0A2H3J0P7"/>
<dbReference type="STRING" id="742152.A0A2H3J0P7"/>
<protein>
    <recommendedName>
        <fullName evidence="4">F-box domain-containing protein</fullName>
    </recommendedName>
</protein>
<dbReference type="InterPro" id="IPR036047">
    <property type="entry name" value="F-box-like_dom_sf"/>
</dbReference>
<dbReference type="SUPFAM" id="SSF81383">
    <property type="entry name" value="F-box domain"/>
    <property type="match status" value="1"/>
</dbReference>
<evidence type="ECO:0000256" key="1">
    <source>
        <dbReference type="SAM" id="MobiDB-lite"/>
    </source>
</evidence>
<proteinExistence type="predicted"/>
<name>A0A2H3J0P7_WOLCO</name>
<gene>
    <name evidence="2" type="ORF">WOLCODRAFT_166318</name>
</gene>
<organism evidence="2 3">
    <name type="scientific">Wolfiporia cocos (strain MD-104)</name>
    <name type="common">Brown rot fungus</name>
    <dbReference type="NCBI Taxonomy" id="742152"/>
    <lineage>
        <taxon>Eukaryota</taxon>
        <taxon>Fungi</taxon>
        <taxon>Dikarya</taxon>
        <taxon>Basidiomycota</taxon>
        <taxon>Agaricomycotina</taxon>
        <taxon>Agaricomycetes</taxon>
        <taxon>Polyporales</taxon>
        <taxon>Phaeolaceae</taxon>
        <taxon>Wolfiporia</taxon>
    </lineage>
</organism>
<evidence type="ECO:0000313" key="3">
    <source>
        <dbReference type="Proteomes" id="UP000218811"/>
    </source>
</evidence>
<accession>A0A2H3J0P7</accession>
<dbReference type="EMBL" id="KB467854">
    <property type="protein sequence ID" value="PCH35541.1"/>
    <property type="molecule type" value="Genomic_DNA"/>
</dbReference>
<dbReference type="OrthoDB" id="2736594at2759"/>
<dbReference type="Proteomes" id="UP000218811">
    <property type="component" value="Unassembled WGS sequence"/>
</dbReference>